<proteinExistence type="predicted"/>
<gene>
    <name evidence="3" type="ORF">N0V87_008254</name>
</gene>
<dbReference type="PROSITE" id="PS51186">
    <property type="entry name" value="GNAT"/>
    <property type="match status" value="1"/>
</dbReference>
<dbReference type="PANTHER" id="PTHR42791">
    <property type="entry name" value="GNAT FAMILY ACETYLTRANSFERASE"/>
    <property type="match status" value="1"/>
</dbReference>
<protein>
    <recommendedName>
        <fullName evidence="2">N-acetyltransferase domain-containing protein</fullName>
    </recommendedName>
</protein>
<dbReference type="EMBL" id="JAPEUV010000113">
    <property type="protein sequence ID" value="KAJ4332626.1"/>
    <property type="molecule type" value="Genomic_DNA"/>
</dbReference>
<dbReference type="InterPro" id="IPR016181">
    <property type="entry name" value="Acyl_CoA_acyltransferase"/>
</dbReference>
<dbReference type="InterPro" id="IPR000182">
    <property type="entry name" value="GNAT_dom"/>
</dbReference>
<dbReference type="OrthoDB" id="410198at2759"/>
<reference evidence="3" key="1">
    <citation type="submission" date="2022-10" db="EMBL/GenBank/DDBJ databases">
        <title>Tapping the CABI collections for fungal endophytes: first genome assemblies for Collariella, Neodidymelliopsis, Ascochyta clinopodiicola, Didymella pomorum, Didymosphaeria variabile, Neocosmospora piperis and Neocucurbitaria cava.</title>
        <authorList>
            <person name="Hill R."/>
        </authorList>
    </citation>
    <scope>NUCLEOTIDE SEQUENCE</scope>
    <source>
        <strain evidence="3">IMI 360193</strain>
    </source>
</reference>
<dbReference type="CDD" id="cd04301">
    <property type="entry name" value="NAT_SF"/>
    <property type="match status" value="1"/>
</dbReference>
<accession>A0A9W8WTF8</accession>
<dbReference type="Proteomes" id="UP001140562">
    <property type="component" value="Unassembled WGS sequence"/>
</dbReference>
<dbReference type="Gene3D" id="3.40.630.30">
    <property type="match status" value="1"/>
</dbReference>
<evidence type="ECO:0000313" key="3">
    <source>
        <dbReference type="EMBL" id="KAJ4332626.1"/>
    </source>
</evidence>
<keyword evidence="4" id="KW-1185">Reference proteome</keyword>
<feature type="domain" description="N-acetyltransferase" evidence="2">
    <location>
        <begin position="246"/>
        <end position="406"/>
    </location>
</feature>
<dbReference type="SUPFAM" id="SSF55729">
    <property type="entry name" value="Acyl-CoA N-acyltransferases (Nat)"/>
    <property type="match status" value="1"/>
</dbReference>
<dbReference type="InterPro" id="IPR052523">
    <property type="entry name" value="Trichothecene_AcTrans"/>
</dbReference>
<sequence>MATEETVQLSEEHAPHQASVDAIDSILETLKDELVKLRRDHDSMAVPGVAQHEPEYFRAVQHVSDSDLTSFTARNLESVRVAISAYGLHLFGKIRLPVVDNGYIHVRVFGSPKDGTDGSSADEREYSLHSIHTEEAIKEDDGDRVYRAIFGRNDELEWFDTDSNPLLYDPAPQVWPEYHAPFTPPRNMATEFDITEARPADAEAIASLFALVWVSPFTRLQWGQIEPSAMVPRLAARMVKEGSRFLVTRSRETGELVAVAQWTMPVMPDANNGNAEPEDDREERQQFEDEVYKRNLPENSNKGLVMAFTLGLRQLREETLQGRRHFLLENLATHPDHRGKGLASRLVKWAFPVADEQQVLVYLDTASGSPAERLYKKLGFEEQGQNTIKDLSRFASLDTLRELDCEMDHTHVAFIRFPASARQCTA</sequence>
<feature type="region of interest" description="Disordered" evidence="1">
    <location>
        <begin position="267"/>
        <end position="286"/>
    </location>
</feature>
<organism evidence="3 4">
    <name type="scientific">Didymella glomerata</name>
    <dbReference type="NCBI Taxonomy" id="749621"/>
    <lineage>
        <taxon>Eukaryota</taxon>
        <taxon>Fungi</taxon>
        <taxon>Dikarya</taxon>
        <taxon>Ascomycota</taxon>
        <taxon>Pezizomycotina</taxon>
        <taxon>Dothideomycetes</taxon>
        <taxon>Pleosporomycetidae</taxon>
        <taxon>Pleosporales</taxon>
        <taxon>Pleosporineae</taxon>
        <taxon>Didymellaceae</taxon>
        <taxon>Didymella</taxon>
    </lineage>
</organism>
<comment type="caution">
    <text evidence="3">The sequence shown here is derived from an EMBL/GenBank/DDBJ whole genome shotgun (WGS) entry which is preliminary data.</text>
</comment>
<evidence type="ECO:0000313" key="4">
    <source>
        <dbReference type="Proteomes" id="UP001140562"/>
    </source>
</evidence>
<dbReference type="AlphaFoldDB" id="A0A9W8WTF8"/>
<dbReference type="Pfam" id="PF13508">
    <property type="entry name" value="Acetyltransf_7"/>
    <property type="match status" value="1"/>
</dbReference>
<name>A0A9W8WTF8_9PLEO</name>
<evidence type="ECO:0000259" key="2">
    <source>
        <dbReference type="PROSITE" id="PS51186"/>
    </source>
</evidence>
<evidence type="ECO:0000256" key="1">
    <source>
        <dbReference type="SAM" id="MobiDB-lite"/>
    </source>
</evidence>
<dbReference type="GO" id="GO:0016747">
    <property type="term" value="F:acyltransferase activity, transferring groups other than amino-acyl groups"/>
    <property type="evidence" value="ECO:0007669"/>
    <property type="project" value="InterPro"/>
</dbReference>
<dbReference type="PANTHER" id="PTHR42791:SF1">
    <property type="entry name" value="N-ACETYLTRANSFERASE DOMAIN-CONTAINING PROTEIN"/>
    <property type="match status" value="1"/>
</dbReference>